<dbReference type="InterPro" id="IPR027417">
    <property type="entry name" value="P-loop_NTPase"/>
</dbReference>
<name>A0A7C8IQP2_9PEZI</name>
<dbReference type="PROSITE" id="PS00486">
    <property type="entry name" value="DNA_MISMATCH_REPAIR_2"/>
    <property type="match status" value="1"/>
</dbReference>
<dbReference type="GO" id="GO:0007131">
    <property type="term" value="P:reciprocal meiotic recombination"/>
    <property type="evidence" value="ECO:0007669"/>
    <property type="project" value="TreeGrafter"/>
</dbReference>
<keyword evidence="4" id="KW-0067">ATP-binding</keyword>
<evidence type="ECO:0000256" key="6">
    <source>
        <dbReference type="ARBA" id="ARBA00023254"/>
    </source>
</evidence>
<protein>
    <recommendedName>
        <fullName evidence="2 9">DNA mismatch repair protein MSH3</fullName>
    </recommendedName>
    <alternativeName>
        <fullName evidence="2 9">DNA mismatch repair protein MSH3</fullName>
    </alternativeName>
    <alternativeName>
        <fullName evidence="8">MutS protein homolog 3</fullName>
    </alternativeName>
</protein>
<dbReference type="InterPro" id="IPR000432">
    <property type="entry name" value="DNA_mismatch_repair_MutS_C"/>
</dbReference>
<accession>A0A7C8IQP2</accession>
<dbReference type="PANTHER" id="PTHR11361:SF21">
    <property type="entry name" value="MUTS PROTEIN HOMOLOG 4"/>
    <property type="match status" value="1"/>
</dbReference>
<dbReference type="Proteomes" id="UP000481858">
    <property type="component" value="Unassembled WGS sequence"/>
</dbReference>
<evidence type="ECO:0000256" key="2">
    <source>
        <dbReference type="ARBA" id="ARBA00022151"/>
    </source>
</evidence>
<feature type="domain" description="DNA mismatch repair proteins mutS family" evidence="10">
    <location>
        <begin position="538"/>
        <end position="554"/>
    </location>
</feature>
<reference evidence="11 12" key="1">
    <citation type="submission" date="2019-12" db="EMBL/GenBank/DDBJ databases">
        <title>Draft genome sequence of the ascomycete Xylaria multiplex DSM 110363.</title>
        <authorList>
            <person name="Buettner E."/>
            <person name="Kellner H."/>
        </authorList>
    </citation>
    <scope>NUCLEOTIDE SEQUENCE [LARGE SCALE GENOMIC DNA]</scope>
    <source>
        <strain evidence="11 12">DSM 110363</strain>
    </source>
</reference>
<dbReference type="Gene3D" id="1.10.1420.10">
    <property type="match status" value="2"/>
</dbReference>
<dbReference type="GO" id="GO:0006298">
    <property type="term" value="P:mismatch repair"/>
    <property type="evidence" value="ECO:0007669"/>
    <property type="project" value="InterPro"/>
</dbReference>
<sequence length="722" mass="82039">MVNTALPPNAKSNLLSIIEAELPALAIEPVDRKYWSELVGLEYIQSLAFRDDLEAIKVAIGGNFYATCSFAAAVKYLEQSCRVSIAAHSLRIRYQPSENTMMIDLSTIHSLELIQNVHEPRSKDCLFGLLNECLTPMGSRMLRSNILQPSSQVESILMPRYDALEELTMKEDMFFEIRKALKGFTDVEKLLTSQSSISATEFAIDLVLRVKAFVMAVPHLCEALSSARTDLLKRVYGLCRAEVTQLVMNVITKTINEDVTATKTPIDMRNQRTYAVKSGVHGLLDIARQTYKEATEYVYQHVDELSKEYDLQIEVKFDHHRKFWLRLEQNVFEDRQWPDSFINKVIRNRWFECQTLLLVQLNNRITDSHNEAVMLSENIIKQLLDDIREHVPELFRVCEGIALVDMVASFAQLATTRDYVRPEISDTLALKSARHPICERGNPERFVPNDAYASEQHRFQIVTGCNMSGKSTYIRMAALMQVMAQIGSFVPAQYASFPVFQQLFVRISTDDNIEANMSSFSLEMREMAFILRNVNKNSLTIIDELGRGTSSRDGLAISLAISEALIQSNSIVWFATHFQELTKILGNRPGVLNLHLETDISNSEEDRARMTMLYRIKSGPVQEKSYGINLARAMGFPENFIQVAQEVSQTLAGNIERRKATSKSRQLTRQRKSILNLTSMLKQLVESEMDDAAMGSYLRHLQDEFVLQMDGASVEESLEEIS</sequence>
<dbReference type="Pfam" id="PF05192">
    <property type="entry name" value="MutS_III"/>
    <property type="match status" value="1"/>
</dbReference>
<proteinExistence type="inferred from homology"/>
<evidence type="ECO:0000256" key="4">
    <source>
        <dbReference type="ARBA" id="ARBA00022840"/>
    </source>
</evidence>
<dbReference type="GO" id="GO:0005634">
    <property type="term" value="C:nucleus"/>
    <property type="evidence" value="ECO:0007669"/>
    <property type="project" value="TreeGrafter"/>
</dbReference>
<gene>
    <name evidence="11" type="ORF">GQX73_g4752</name>
</gene>
<dbReference type="FunCoup" id="A0A7C8IQP2">
    <property type="interactions" value="328"/>
</dbReference>
<keyword evidence="12" id="KW-1185">Reference proteome</keyword>
<dbReference type="OrthoDB" id="276261at2759"/>
<organism evidence="11 12">
    <name type="scientific">Xylaria multiplex</name>
    <dbReference type="NCBI Taxonomy" id="323545"/>
    <lineage>
        <taxon>Eukaryota</taxon>
        <taxon>Fungi</taxon>
        <taxon>Dikarya</taxon>
        <taxon>Ascomycota</taxon>
        <taxon>Pezizomycotina</taxon>
        <taxon>Sordariomycetes</taxon>
        <taxon>Xylariomycetidae</taxon>
        <taxon>Xylariales</taxon>
        <taxon>Xylariaceae</taxon>
        <taxon>Xylaria</taxon>
    </lineage>
</organism>
<dbReference type="PANTHER" id="PTHR11361">
    <property type="entry name" value="DNA MISMATCH REPAIR PROTEIN MUTS FAMILY MEMBER"/>
    <property type="match status" value="1"/>
</dbReference>
<keyword evidence="3" id="KW-0547">Nucleotide-binding</keyword>
<dbReference type="SUPFAM" id="SSF52540">
    <property type="entry name" value="P-loop containing nucleoside triphosphate hydrolases"/>
    <property type="match status" value="1"/>
</dbReference>
<dbReference type="GO" id="GO:0140664">
    <property type="term" value="F:ATP-dependent DNA damage sensor activity"/>
    <property type="evidence" value="ECO:0007669"/>
    <property type="project" value="InterPro"/>
</dbReference>
<dbReference type="SMART" id="SM00534">
    <property type="entry name" value="MUTSac"/>
    <property type="match status" value="1"/>
</dbReference>
<evidence type="ECO:0000259" key="10">
    <source>
        <dbReference type="PROSITE" id="PS00486"/>
    </source>
</evidence>
<dbReference type="EMBL" id="WUBL01000045">
    <property type="protein sequence ID" value="KAF2968800.1"/>
    <property type="molecule type" value="Genomic_DNA"/>
</dbReference>
<dbReference type="InterPro" id="IPR045076">
    <property type="entry name" value="MutS"/>
</dbReference>
<dbReference type="InterPro" id="IPR036187">
    <property type="entry name" value="DNA_mismatch_repair_MutS_sf"/>
</dbReference>
<evidence type="ECO:0000256" key="5">
    <source>
        <dbReference type="ARBA" id="ARBA00023125"/>
    </source>
</evidence>
<dbReference type="SMART" id="SM00533">
    <property type="entry name" value="MUTSd"/>
    <property type="match status" value="1"/>
</dbReference>
<comment type="similarity">
    <text evidence="1">Belongs to the DNA mismatch repair MutS family. MSH3 subfamily.</text>
</comment>
<dbReference type="SUPFAM" id="SSF48334">
    <property type="entry name" value="DNA repair protein MutS, domain III"/>
    <property type="match status" value="1"/>
</dbReference>
<dbReference type="Pfam" id="PF00488">
    <property type="entry name" value="MutS_V"/>
    <property type="match status" value="1"/>
</dbReference>
<keyword evidence="6" id="KW-0469">Meiosis</keyword>
<comment type="subunit">
    <text evidence="7">Heterodimer consisting of MSH2-MSH3 (MutS beta). Forms a ternary complex with MutL alpha (MLH1-PMS1).</text>
</comment>
<dbReference type="GO" id="GO:0030983">
    <property type="term" value="F:mismatched DNA binding"/>
    <property type="evidence" value="ECO:0007669"/>
    <property type="project" value="InterPro"/>
</dbReference>
<dbReference type="FunFam" id="3.40.50.300:FF:000870">
    <property type="entry name" value="MutS protein homolog 4"/>
    <property type="match status" value="1"/>
</dbReference>
<evidence type="ECO:0000256" key="3">
    <source>
        <dbReference type="ARBA" id="ARBA00022741"/>
    </source>
</evidence>
<evidence type="ECO:0000256" key="9">
    <source>
        <dbReference type="ARBA" id="ARBA00073774"/>
    </source>
</evidence>
<evidence type="ECO:0000256" key="7">
    <source>
        <dbReference type="ARBA" id="ARBA00025902"/>
    </source>
</evidence>
<evidence type="ECO:0000256" key="8">
    <source>
        <dbReference type="ARBA" id="ARBA00029792"/>
    </source>
</evidence>
<evidence type="ECO:0000313" key="12">
    <source>
        <dbReference type="Proteomes" id="UP000481858"/>
    </source>
</evidence>
<dbReference type="PIRSF" id="PIRSF037677">
    <property type="entry name" value="DNA_mis_repair_Msh6"/>
    <property type="match status" value="1"/>
</dbReference>
<keyword evidence="5" id="KW-0238">DNA-binding</keyword>
<evidence type="ECO:0000313" key="11">
    <source>
        <dbReference type="EMBL" id="KAF2968800.1"/>
    </source>
</evidence>
<dbReference type="AlphaFoldDB" id="A0A7C8IQP2"/>
<evidence type="ECO:0000256" key="1">
    <source>
        <dbReference type="ARBA" id="ARBA00007094"/>
    </source>
</evidence>
<dbReference type="GO" id="GO:0005524">
    <property type="term" value="F:ATP binding"/>
    <property type="evidence" value="ECO:0007669"/>
    <property type="project" value="UniProtKB-KW"/>
</dbReference>
<dbReference type="Gene3D" id="3.40.50.300">
    <property type="entry name" value="P-loop containing nucleotide triphosphate hydrolases"/>
    <property type="match status" value="1"/>
</dbReference>
<dbReference type="InterPro" id="IPR017261">
    <property type="entry name" value="DNA_mismatch_repair_MutS/MSH"/>
</dbReference>
<dbReference type="InParanoid" id="A0A7C8IQP2"/>
<dbReference type="InterPro" id="IPR007696">
    <property type="entry name" value="DNA_mismatch_repair_MutS_core"/>
</dbReference>
<comment type="caution">
    <text evidence="11">The sequence shown here is derived from an EMBL/GenBank/DDBJ whole genome shotgun (WGS) entry which is preliminary data.</text>
</comment>